<proteinExistence type="predicted"/>
<dbReference type="Pfam" id="PF00381">
    <property type="entry name" value="PTS-HPr"/>
    <property type="match status" value="1"/>
</dbReference>
<keyword evidence="3" id="KW-1185">Reference proteome</keyword>
<dbReference type="OrthoDB" id="2879525at2"/>
<dbReference type="InterPro" id="IPR000032">
    <property type="entry name" value="HPr-like"/>
</dbReference>
<dbReference type="EMBL" id="RZNX01000001">
    <property type="protein sequence ID" value="RUT36518.1"/>
    <property type="molecule type" value="Genomic_DNA"/>
</dbReference>
<dbReference type="Proteomes" id="UP000272464">
    <property type="component" value="Unassembled WGS sequence"/>
</dbReference>
<evidence type="ECO:0000313" key="2">
    <source>
        <dbReference type="EMBL" id="RUT36518.1"/>
    </source>
</evidence>
<dbReference type="InterPro" id="IPR035895">
    <property type="entry name" value="HPr-like_sf"/>
</dbReference>
<evidence type="ECO:0000259" key="1">
    <source>
        <dbReference type="Pfam" id="PF00381"/>
    </source>
</evidence>
<accession>A0A3S1B9Z5</accession>
<dbReference type="RefSeq" id="WP_127198207.1">
    <property type="nucleotide sequence ID" value="NZ_RZNX01000001.1"/>
</dbReference>
<evidence type="ECO:0000313" key="3">
    <source>
        <dbReference type="Proteomes" id="UP000272464"/>
    </source>
</evidence>
<protein>
    <submittedName>
        <fullName evidence="2">HPr family phosphocarrier protein</fullName>
    </submittedName>
</protein>
<organism evidence="2 3">
    <name type="scientific">Paenibacillus zeisoli</name>
    <dbReference type="NCBI Taxonomy" id="2496267"/>
    <lineage>
        <taxon>Bacteria</taxon>
        <taxon>Bacillati</taxon>
        <taxon>Bacillota</taxon>
        <taxon>Bacilli</taxon>
        <taxon>Bacillales</taxon>
        <taxon>Paenibacillaceae</taxon>
        <taxon>Paenibacillus</taxon>
    </lineage>
</organism>
<reference evidence="2 3" key="1">
    <citation type="submission" date="2018-12" db="EMBL/GenBank/DDBJ databases">
        <authorList>
            <person name="Sun L."/>
            <person name="Chen Z."/>
        </authorList>
    </citation>
    <scope>NUCLEOTIDE SEQUENCE [LARGE SCALE GENOMIC DNA]</scope>
    <source>
        <strain evidence="2 3">3-5-3</strain>
    </source>
</reference>
<dbReference type="AlphaFoldDB" id="A0A3S1B9Z5"/>
<name>A0A3S1B9Z5_9BACL</name>
<dbReference type="SUPFAM" id="SSF55594">
    <property type="entry name" value="HPr-like"/>
    <property type="match status" value="1"/>
</dbReference>
<dbReference type="Gene3D" id="3.30.1340.10">
    <property type="entry name" value="HPr-like"/>
    <property type="match status" value="1"/>
</dbReference>
<feature type="domain" description="HPr" evidence="1">
    <location>
        <begin position="10"/>
        <end position="69"/>
    </location>
</feature>
<comment type="caution">
    <text evidence="2">The sequence shown here is derived from an EMBL/GenBank/DDBJ whole genome shotgun (WGS) entry which is preliminary data.</text>
</comment>
<sequence>MRNTTEIGWEISKTANKFKSSCVLKFGKIIIDAKSILGVFVTLTEHHNYELYVMGPDEDEAKRALSDLFVRYDLSYIIK</sequence>
<gene>
    <name evidence="2" type="ORF">EJP77_05990</name>
</gene>